<dbReference type="HAMAP" id="MF_00101">
    <property type="entry name" value="AcpS"/>
    <property type="match status" value="1"/>
</dbReference>
<dbReference type="Gene3D" id="3.90.470.20">
    <property type="entry name" value="4'-phosphopantetheinyl transferase domain"/>
    <property type="match status" value="1"/>
</dbReference>
<evidence type="ECO:0000259" key="9">
    <source>
        <dbReference type="Pfam" id="PF01648"/>
    </source>
</evidence>
<dbReference type="GeneID" id="95756327"/>
<dbReference type="InterPro" id="IPR002582">
    <property type="entry name" value="ACPS"/>
</dbReference>
<evidence type="ECO:0000256" key="5">
    <source>
        <dbReference type="ARBA" id="ARBA00022842"/>
    </source>
</evidence>
<dbReference type="AlphaFoldDB" id="A0AAW5K779"/>
<reference evidence="10 11" key="1">
    <citation type="submission" date="2022-06" db="EMBL/GenBank/DDBJ databases">
        <title>Isolation of gut microbiota from human fecal samples.</title>
        <authorList>
            <person name="Pamer E.G."/>
            <person name="Barat B."/>
            <person name="Waligurski E."/>
            <person name="Medina S."/>
            <person name="Paddock L."/>
            <person name="Mostad J."/>
        </authorList>
    </citation>
    <scope>NUCLEOTIDE SEQUENCE [LARGE SCALE GENOMIC DNA]</scope>
    <source>
        <strain evidence="10 11">DFI.9.90</strain>
    </source>
</reference>
<evidence type="ECO:0000313" key="11">
    <source>
        <dbReference type="Proteomes" id="UP001205919"/>
    </source>
</evidence>
<dbReference type="GO" id="GO:0000287">
    <property type="term" value="F:magnesium ion binding"/>
    <property type="evidence" value="ECO:0007669"/>
    <property type="project" value="UniProtKB-UniRule"/>
</dbReference>
<dbReference type="GO" id="GO:0008897">
    <property type="term" value="F:holo-[acyl-carrier-protein] synthase activity"/>
    <property type="evidence" value="ECO:0007669"/>
    <property type="project" value="UniProtKB-UniRule"/>
</dbReference>
<comment type="catalytic activity">
    <reaction evidence="8">
        <text>apo-[ACP] + CoA = holo-[ACP] + adenosine 3',5'-bisphosphate + H(+)</text>
        <dbReference type="Rhea" id="RHEA:12068"/>
        <dbReference type="Rhea" id="RHEA-COMP:9685"/>
        <dbReference type="Rhea" id="RHEA-COMP:9690"/>
        <dbReference type="ChEBI" id="CHEBI:15378"/>
        <dbReference type="ChEBI" id="CHEBI:29999"/>
        <dbReference type="ChEBI" id="CHEBI:57287"/>
        <dbReference type="ChEBI" id="CHEBI:58343"/>
        <dbReference type="ChEBI" id="CHEBI:64479"/>
        <dbReference type="EC" id="2.7.8.7"/>
    </reaction>
</comment>
<keyword evidence="5 8" id="KW-0460">Magnesium</keyword>
<dbReference type="GO" id="GO:0005737">
    <property type="term" value="C:cytoplasm"/>
    <property type="evidence" value="ECO:0007669"/>
    <property type="project" value="UniProtKB-SubCell"/>
</dbReference>
<comment type="caution">
    <text evidence="10">The sequence shown here is derived from an EMBL/GenBank/DDBJ whole genome shotgun (WGS) entry which is preliminary data.</text>
</comment>
<dbReference type="NCBIfam" id="TIGR00556">
    <property type="entry name" value="pantethn_trn"/>
    <property type="match status" value="1"/>
</dbReference>
<dbReference type="InterPro" id="IPR004568">
    <property type="entry name" value="Ppantetheine-prot_Trfase_dom"/>
</dbReference>
<evidence type="ECO:0000256" key="2">
    <source>
        <dbReference type="ARBA" id="ARBA00022679"/>
    </source>
</evidence>
<evidence type="ECO:0000256" key="6">
    <source>
        <dbReference type="ARBA" id="ARBA00023098"/>
    </source>
</evidence>
<evidence type="ECO:0000256" key="8">
    <source>
        <dbReference type="HAMAP-Rule" id="MF_00101"/>
    </source>
</evidence>
<gene>
    <name evidence="8 10" type="primary">acpS</name>
    <name evidence="10" type="ORF">NE630_08070</name>
</gene>
<accession>A0AAW5K779</accession>
<feature type="domain" description="4'-phosphopantetheinyl transferase" evidence="9">
    <location>
        <begin position="4"/>
        <end position="86"/>
    </location>
</feature>
<comment type="similarity">
    <text evidence="8">Belongs to the P-Pant transferase superfamily. AcpS family.</text>
</comment>
<comment type="function">
    <text evidence="8">Transfers the 4'-phosphopantetheine moiety from coenzyme A to a Ser of acyl-carrier-protein.</text>
</comment>
<feature type="binding site" evidence="8">
    <location>
        <position position="8"/>
    </location>
    <ligand>
        <name>Mg(2+)</name>
        <dbReference type="ChEBI" id="CHEBI:18420"/>
    </ligand>
</feature>
<evidence type="ECO:0000256" key="1">
    <source>
        <dbReference type="ARBA" id="ARBA00022516"/>
    </source>
</evidence>
<evidence type="ECO:0000256" key="7">
    <source>
        <dbReference type="ARBA" id="ARBA00023160"/>
    </source>
</evidence>
<comment type="subcellular location">
    <subcellularLocation>
        <location evidence="8">Cytoplasm</location>
    </subcellularLocation>
</comment>
<keyword evidence="3 8" id="KW-0479">Metal-binding</keyword>
<dbReference type="RefSeq" id="WP_008711847.1">
    <property type="nucleotide sequence ID" value="NZ_CABKQM010000008.1"/>
</dbReference>
<keyword evidence="2 8" id="KW-0808">Transferase</keyword>
<keyword evidence="8" id="KW-0963">Cytoplasm</keyword>
<dbReference type="InterPro" id="IPR008278">
    <property type="entry name" value="4-PPantetheinyl_Trfase_dom"/>
</dbReference>
<keyword evidence="1 8" id="KW-0444">Lipid biosynthesis</keyword>
<dbReference type="SUPFAM" id="SSF56214">
    <property type="entry name" value="4'-phosphopantetheinyl transferase"/>
    <property type="match status" value="1"/>
</dbReference>
<sequence length="121" mass="12914">MIKGIGIDLCDIERMKKAAARAGFVERLFSKNEIAYAGDRADAALHYAAAFAAKEALAKAGGWGLGKMGLDACEVIRTEKGPIFNFSADFQSRLDEEGINQVFLSISHESGMAAAMVVLEG</sequence>
<dbReference type="EC" id="2.7.8.7" evidence="8"/>
<dbReference type="Pfam" id="PF01648">
    <property type="entry name" value="ACPS"/>
    <property type="match status" value="1"/>
</dbReference>
<dbReference type="NCBIfam" id="TIGR00516">
    <property type="entry name" value="acpS"/>
    <property type="match status" value="1"/>
</dbReference>
<dbReference type="GO" id="GO:0006633">
    <property type="term" value="P:fatty acid biosynthetic process"/>
    <property type="evidence" value="ECO:0007669"/>
    <property type="project" value="UniProtKB-UniRule"/>
</dbReference>
<dbReference type="Proteomes" id="UP001205919">
    <property type="component" value="Unassembled WGS sequence"/>
</dbReference>
<keyword evidence="11" id="KW-1185">Reference proteome</keyword>
<name>A0AAW5K779_9BACT</name>
<evidence type="ECO:0000256" key="4">
    <source>
        <dbReference type="ARBA" id="ARBA00022832"/>
    </source>
</evidence>
<keyword evidence="6 8" id="KW-0443">Lipid metabolism</keyword>
<dbReference type="EMBL" id="JANFYT010000014">
    <property type="protein sequence ID" value="MCQ4814383.1"/>
    <property type="molecule type" value="Genomic_DNA"/>
</dbReference>
<keyword evidence="4 8" id="KW-0276">Fatty acid metabolism</keyword>
<protein>
    <recommendedName>
        <fullName evidence="8">Holo-[acyl-carrier-protein] synthase</fullName>
        <shortName evidence="8">Holo-ACP synthase</shortName>
        <ecNumber evidence="8">2.7.8.7</ecNumber>
    </recommendedName>
    <alternativeName>
        <fullName evidence="8">4'-phosphopantetheinyl transferase AcpS</fullName>
    </alternativeName>
</protein>
<evidence type="ECO:0000313" key="10">
    <source>
        <dbReference type="EMBL" id="MCQ4814383.1"/>
    </source>
</evidence>
<dbReference type="InterPro" id="IPR037143">
    <property type="entry name" value="4-PPantetheinyl_Trfase_dom_sf"/>
</dbReference>
<evidence type="ECO:0000256" key="3">
    <source>
        <dbReference type="ARBA" id="ARBA00022723"/>
    </source>
</evidence>
<comment type="cofactor">
    <cofactor evidence="8">
        <name>Mg(2+)</name>
        <dbReference type="ChEBI" id="CHEBI:18420"/>
    </cofactor>
</comment>
<feature type="binding site" evidence="8">
    <location>
        <position position="55"/>
    </location>
    <ligand>
        <name>Mg(2+)</name>
        <dbReference type="ChEBI" id="CHEBI:18420"/>
    </ligand>
</feature>
<keyword evidence="7 8" id="KW-0275">Fatty acid biosynthesis</keyword>
<proteinExistence type="inferred from homology"/>
<organism evidence="10 11">
    <name type="scientific">Cloacibacillus evryensis</name>
    <dbReference type="NCBI Taxonomy" id="508460"/>
    <lineage>
        <taxon>Bacteria</taxon>
        <taxon>Thermotogati</taxon>
        <taxon>Synergistota</taxon>
        <taxon>Synergistia</taxon>
        <taxon>Synergistales</taxon>
        <taxon>Synergistaceae</taxon>
        <taxon>Cloacibacillus</taxon>
    </lineage>
</organism>